<dbReference type="AlphaFoldDB" id="A0A6J7LUV7"/>
<protein>
    <submittedName>
        <fullName evidence="1">Unannotated protein</fullName>
    </submittedName>
</protein>
<accession>A0A6J7LUV7</accession>
<organism evidence="1">
    <name type="scientific">freshwater metagenome</name>
    <dbReference type="NCBI Taxonomy" id="449393"/>
    <lineage>
        <taxon>unclassified sequences</taxon>
        <taxon>metagenomes</taxon>
        <taxon>ecological metagenomes</taxon>
    </lineage>
</organism>
<sequence length="83" mass="9359">MIEILAVRIISGARKHGISRQRIEQALLSQTEAEAIGTKTTDPKIRFIGRDDRAEEVEMVAVVLPGLLLIIHAMPTRYRRKPL</sequence>
<evidence type="ECO:0000313" key="1">
    <source>
        <dbReference type="EMBL" id="CAB4970253.1"/>
    </source>
</evidence>
<name>A0A6J7LUV7_9ZZZZ</name>
<dbReference type="EMBL" id="CAFBNE010000186">
    <property type="protein sequence ID" value="CAB4970253.1"/>
    <property type="molecule type" value="Genomic_DNA"/>
</dbReference>
<reference evidence="1" key="1">
    <citation type="submission" date="2020-05" db="EMBL/GenBank/DDBJ databases">
        <authorList>
            <person name="Chiriac C."/>
            <person name="Salcher M."/>
            <person name="Ghai R."/>
            <person name="Kavagutti S V."/>
        </authorList>
    </citation>
    <scope>NUCLEOTIDE SEQUENCE</scope>
</reference>
<proteinExistence type="predicted"/>
<gene>
    <name evidence="1" type="ORF">UFOPK3772_03314</name>
</gene>